<dbReference type="SMART" id="SM00456">
    <property type="entry name" value="WW"/>
    <property type="match status" value="1"/>
</dbReference>
<dbReference type="InterPro" id="IPR036020">
    <property type="entry name" value="WW_dom_sf"/>
</dbReference>
<feature type="compositionally biased region" description="Polar residues" evidence="1">
    <location>
        <begin position="34"/>
        <end position="50"/>
    </location>
</feature>
<feature type="region of interest" description="Disordered" evidence="1">
    <location>
        <begin position="488"/>
        <end position="524"/>
    </location>
</feature>
<feature type="domain" description="WW" evidence="2">
    <location>
        <begin position="361"/>
        <end position="395"/>
    </location>
</feature>
<comment type="caution">
    <text evidence="3">The sequence shown here is derived from an EMBL/GenBank/DDBJ whole genome shotgun (WGS) entry which is preliminary data.</text>
</comment>
<feature type="region of interest" description="Disordered" evidence="1">
    <location>
        <begin position="1"/>
        <end position="86"/>
    </location>
</feature>
<dbReference type="AlphaFoldDB" id="A0AAD9QWZ5"/>
<feature type="region of interest" description="Disordered" evidence="1">
    <location>
        <begin position="155"/>
        <end position="225"/>
    </location>
</feature>
<dbReference type="Gene3D" id="2.20.70.10">
    <property type="match status" value="1"/>
</dbReference>
<gene>
    <name evidence="3" type="ORF">P5673_005904</name>
</gene>
<organism evidence="3 4">
    <name type="scientific">Acropora cervicornis</name>
    <name type="common">Staghorn coral</name>
    <dbReference type="NCBI Taxonomy" id="6130"/>
    <lineage>
        <taxon>Eukaryota</taxon>
        <taxon>Metazoa</taxon>
        <taxon>Cnidaria</taxon>
        <taxon>Anthozoa</taxon>
        <taxon>Hexacorallia</taxon>
        <taxon>Scleractinia</taxon>
        <taxon>Astrocoeniina</taxon>
        <taxon>Acroporidae</taxon>
        <taxon>Acropora</taxon>
    </lineage>
</organism>
<accession>A0AAD9QWZ5</accession>
<evidence type="ECO:0000259" key="2">
    <source>
        <dbReference type="PROSITE" id="PS50020"/>
    </source>
</evidence>
<keyword evidence="4" id="KW-1185">Reference proteome</keyword>
<dbReference type="EMBL" id="JARQWQ010000010">
    <property type="protein sequence ID" value="KAK2569024.1"/>
    <property type="molecule type" value="Genomic_DNA"/>
</dbReference>
<feature type="compositionally biased region" description="Basic and acidic residues" evidence="1">
    <location>
        <begin position="107"/>
        <end position="117"/>
    </location>
</feature>
<reference evidence="3" key="2">
    <citation type="journal article" date="2023" name="Science">
        <title>Genomic signatures of disease resistance in endangered staghorn corals.</title>
        <authorList>
            <person name="Vollmer S.V."/>
            <person name="Selwyn J.D."/>
            <person name="Despard B.A."/>
            <person name="Roesel C.L."/>
        </authorList>
    </citation>
    <scope>NUCLEOTIDE SEQUENCE</scope>
    <source>
        <strain evidence="3">K2</strain>
    </source>
</reference>
<dbReference type="PANTHER" id="PTHR46697">
    <property type="entry name" value="FORMIN-BINDING PROTEIN 4"/>
    <property type="match status" value="1"/>
</dbReference>
<dbReference type="Proteomes" id="UP001249851">
    <property type="component" value="Unassembled WGS sequence"/>
</dbReference>
<reference evidence="3" key="1">
    <citation type="journal article" date="2023" name="G3 (Bethesda)">
        <title>Whole genome assembly and annotation of the endangered Caribbean coral Acropora cervicornis.</title>
        <authorList>
            <person name="Selwyn J.D."/>
            <person name="Vollmer S.V."/>
        </authorList>
    </citation>
    <scope>NUCLEOTIDE SEQUENCE</scope>
    <source>
        <strain evidence="3">K2</strain>
    </source>
</reference>
<proteinExistence type="predicted"/>
<dbReference type="SUPFAM" id="SSF51045">
    <property type="entry name" value="WW domain"/>
    <property type="match status" value="1"/>
</dbReference>
<evidence type="ECO:0000256" key="1">
    <source>
        <dbReference type="SAM" id="MobiDB-lite"/>
    </source>
</evidence>
<dbReference type="InterPro" id="IPR001202">
    <property type="entry name" value="WW_dom"/>
</dbReference>
<dbReference type="Pfam" id="PF00397">
    <property type="entry name" value="WW"/>
    <property type="match status" value="1"/>
</dbReference>
<sequence length="657" mass="72410">MGRRAKDKQLVAQATRRRTVLQIDRVSRRETGEGPSSSGPARAINPNSISEEGDYDASEDQSGPSILEEESAVASSSSVGPQPEIDAKLADFFNEIASMDADTTTVTDDRKTSRQAEEVVSSTTEDEAVYQQGGDYSANEVQWEPPPQLLAVADAQTTNDSKVTEEDNSVEFEYKKEEERQEDEESMYQRNENFDTYKGLENEENQDNALENDDKQANSKGNTDDEIDGYELLEFKEEEQQAECVEKKEASTRKSDVIFTDDDIPAKRPKLLAADAKKEEKAPKYDVEEAEYKQQIMELTSVLTNKLDFLEISRKNVSSLKILLIEMETRISDWREGALDSRHFINKLCEADAQLKQYEESAAPPGWTCHWDRTHKRYYYTNGVTGDSQWEFPSEEFGGEMEIDTAIEEATPSTQVAESIGTDEQANVPVWSYPATYVPMVQAQVMPVVMATAPVVSSSATADSFVNPPVPGTECGSEVVPFTASAYFPAAEEPPPPPPVPPPPPPEPLEAPPPPPVDDISESTEAVVGRISSPFVSGQPTVSTLSNTFAPVPRSLVDYSDLDTAVASPPGSSVHATSAQGTGRLMQEISDFGPTSSTGVPIKTKVKKKKKASFNLFNYTFALISEKLFASAWVGFIEKMSIFFGWRKSVGKVFYSL</sequence>
<dbReference type="InterPro" id="IPR053076">
    <property type="entry name" value="WW_domain_protein"/>
</dbReference>
<dbReference type="CDD" id="cd00201">
    <property type="entry name" value="WW"/>
    <property type="match status" value="1"/>
</dbReference>
<name>A0AAD9QWZ5_ACRCE</name>
<dbReference type="PROSITE" id="PS50020">
    <property type="entry name" value="WW_DOMAIN_2"/>
    <property type="match status" value="1"/>
</dbReference>
<protein>
    <submittedName>
        <fullName evidence="3">Formin-binding protein 4</fullName>
    </submittedName>
</protein>
<feature type="compositionally biased region" description="Pro residues" evidence="1">
    <location>
        <begin position="492"/>
        <end position="517"/>
    </location>
</feature>
<feature type="compositionally biased region" description="Basic and acidic residues" evidence="1">
    <location>
        <begin position="192"/>
        <end position="201"/>
    </location>
</feature>
<dbReference type="PANTHER" id="PTHR46697:SF1">
    <property type="entry name" value="FORMIN-BINDING PROTEIN 4"/>
    <property type="match status" value="1"/>
</dbReference>
<evidence type="ECO:0000313" key="3">
    <source>
        <dbReference type="EMBL" id="KAK2569024.1"/>
    </source>
</evidence>
<dbReference type="PROSITE" id="PS01159">
    <property type="entry name" value="WW_DOMAIN_1"/>
    <property type="match status" value="1"/>
</dbReference>
<feature type="region of interest" description="Disordered" evidence="1">
    <location>
        <begin position="102"/>
        <end position="129"/>
    </location>
</feature>
<evidence type="ECO:0000313" key="4">
    <source>
        <dbReference type="Proteomes" id="UP001249851"/>
    </source>
</evidence>